<evidence type="ECO:0000313" key="2">
    <source>
        <dbReference type="Proteomes" id="UP000606974"/>
    </source>
</evidence>
<evidence type="ECO:0000313" key="1">
    <source>
        <dbReference type="EMBL" id="KAF7507132.1"/>
    </source>
</evidence>
<protein>
    <submittedName>
        <fullName evidence="1">Uncharacterized protein</fullName>
    </submittedName>
</protein>
<dbReference type="AlphaFoldDB" id="A0A8H7E2M6"/>
<name>A0A8H7E2M6_9EURO</name>
<comment type="caution">
    <text evidence="1">The sequence shown here is derived from an EMBL/GenBank/DDBJ whole genome shotgun (WGS) entry which is preliminary data.</text>
</comment>
<reference evidence="1" key="1">
    <citation type="submission" date="2020-02" db="EMBL/GenBank/DDBJ databases">
        <authorList>
            <person name="Palmer J.M."/>
        </authorList>
    </citation>
    <scope>NUCLEOTIDE SEQUENCE</scope>
    <source>
        <strain evidence="1">EPUS1.4</strain>
        <tissue evidence="1">Thallus</tissue>
    </source>
</reference>
<sequence length="106" mass="11498">MYQRDFTIGAHYAQSLGPATNEATYLRPTKAVVRAERSLAAAELRGWCHLFQEVEGHNLQHAAFGRKGNNAEAKLARLVLPTCPGARDSGCSMALISSAAHRYATV</sequence>
<keyword evidence="2" id="KW-1185">Reference proteome</keyword>
<accession>A0A8H7E2M6</accession>
<gene>
    <name evidence="1" type="ORF">GJ744_010945</name>
</gene>
<dbReference type="EMBL" id="JAACFV010000074">
    <property type="protein sequence ID" value="KAF7507132.1"/>
    <property type="molecule type" value="Genomic_DNA"/>
</dbReference>
<dbReference type="Proteomes" id="UP000606974">
    <property type="component" value="Unassembled WGS sequence"/>
</dbReference>
<proteinExistence type="predicted"/>
<organism evidence="1 2">
    <name type="scientific">Endocarpon pusillum</name>
    <dbReference type="NCBI Taxonomy" id="364733"/>
    <lineage>
        <taxon>Eukaryota</taxon>
        <taxon>Fungi</taxon>
        <taxon>Dikarya</taxon>
        <taxon>Ascomycota</taxon>
        <taxon>Pezizomycotina</taxon>
        <taxon>Eurotiomycetes</taxon>
        <taxon>Chaetothyriomycetidae</taxon>
        <taxon>Verrucariales</taxon>
        <taxon>Verrucariaceae</taxon>
        <taxon>Endocarpon</taxon>
    </lineage>
</organism>